<dbReference type="EMBL" id="CAESAJ010000013">
    <property type="protein sequence ID" value="CAB4331754.1"/>
    <property type="molecule type" value="Genomic_DNA"/>
</dbReference>
<feature type="transmembrane region" description="Helical" evidence="1">
    <location>
        <begin position="159"/>
        <end position="175"/>
    </location>
</feature>
<keyword evidence="1" id="KW-0472">Membrane</keyword>
<dbReference type="PANTHER" id="PTHR41771">
    <property type="entry name" value="MEMBRANE PROTEIN-RELATED"/>
    <property type="match status" value="1"/>
</dbReference>
<feature type="transmembrane region" description="Helical" evidence="1">
    <location>
        <begin position="207"/>
        <end position="225"/>
    </location>
</feature>
<sequence length="420" mass="45177">MSHSHSAKDSTNTWVDRARYQTFMRRFSFPLLLISLVSGVLILKTWPDNWTANYSQAPIGYTSETIFHEARVTQLETFSCVGYDGLPPSGTGEFGQSTCAHATAKLTSEGTTGGFASFDVEPKILGFGLKVNDSITLTEFPDESGNSLFLFQDFNRQQPLAWFIGCFVLIVLLIGRIQGLRALLGLTFGGGLALLYVVPTLALGQNIIVILSLTVPLMTIVMLYLGHGYTLKSIGAIIGTLFGALIALGGALIAVSQLRLTGFASEDDALLMAIASEAKLSNLLVASIVIAGLGALNDVTVTQSSAVWELGDQLKTHGSRWVFTKAMRIGRDHVASSIYTITFAYVGSALVTLMLIMLSKTSMSFVINSEVVVQEIALICVGLGALMLSMPITTALSVWLAQACTKQEDFPQSLIDNHSK</sequence>
<protein>
    <submittedName>
        <fullName evidence="2">Unannotated protein</fullName>
    </submittedName>
</protein>
<feature type="transmembrane region" description="Helical" evidence="1">
    <location>
        <begin position="27"/>
        <end position="46"/>
    </location>
</feature>
<dbReference type="InterPro" id="IPR012507">
    <property type="entry name" value="YibE_F"/>
</dbReference>
<feature type="transmembrane region" description="Helical" evidence="1">
    <location>
        <begin position="237"/>
        <end position="258"/>
    </location>
</feature>
<reference evidence="2" key="1">
    <citation type="submission" date="2020-05" db="EMBL/GenBank/DDBJ databases">
        <authorList>
            <person name="Chiriac C."/>
            <person name="Salcher M."/>
            <person name="Ghai R."/>
            <person name="Kavagutti S V."/>
        </authorList>
    </citation>
    <scope>NUCLEOTIDE SEQUENCE</scope>
</reference>
<feature type="transmembrane region" description="Helical" evidence="1">
    <location>
        <begin position="182"/>
        <end position="201"/>
    </location>
</feature>
<feature type="transmembrane region" description="Helical" evidence="1">
    <location>
        <begin position="278"/>
        <end position="296"/>
    </location>
</feature>
<dbReference type="Pfam" id="PF07907">
    <property type="entry name" value="YibE_F"/>
    <property type="match status" value="1"/>
</dbReference>
<feature type="transmembrane region" description="Helical" evidence="1">
    <location>
        <begin position="376"/>
        <end position="401"/>
    </location>
</feature>
<keyword evidence="1" id="KW-1133">Transmembrane helix</keyword>
<dbReference type="AlphaFoldDB" id="A0A6J5YNS7"/>
<evidence type="ECO:0000313" key="2">
    <source>
        <dbReference type="EMBL" id="CAB4331754.1"/>
    </source>
</evidence>
<accession>A0A6J5YNS7</accession>
<keyword evidence="1" id="KW-0812">Transmembrane</keyword>
<evidence type="ECO:0000256" key="1">
    <source>
        <dbReference type="SAM" id="Phobius"/>
    </source>
</evidence>
<gene>
    <name evidence="2" type="ORF">UFOPK3770_00241</name>
</gene>
<organism evidence="2">
    <name type="scientific">freshwater metagenome</name>
    <dbReference type="NCBI Taxonomy" id="449393"/>
    <lineage>
        <taxon>unclassified sequences</taxon>
        <taxon>metagenomes</taxon>
        <taxon>ecological metagenomes</taxon>
    </lineage>
</organism>
<name>A0A6J5YNS7_9ZZZZ</name>
<feature type="transmembrane region" description="Helical" evidence="1">
    <location>
        <begin position="334"/>
        <end position="356"/>
    </location>
</feature>
<dbReference type="PANTHER" id="PTHR41771:SF1">
    <property type="entry name" value="MEMBRANE PROTEIN"/>
    <property type="match status" value="1"/>
</dbReference>
<proteinExistence type="predicted"/>